<comment type="subcellular location">
    <subcellularLocation>
        <location evidence="3">Cell membrane</location>
        <topology evidence="3">Peripheral membrane protein</topology>
        <orientation evidence="3">Cytoplasmic side</orientation>
    </subcellularLocation>
    <subcellularLocation>
        <location evidence="2">Cytoplasm</location>
        <location evidence="2">Cytoskeleton</location>
        <location evidence="2">Actin patch</location>
    </subcellularLocation>
    <subcellularLocation>
        <location evidence="1">Endosome membrane</location>
        <topology evidence="1">Peripheral membrane protein</topology>
        <orientation evidence="1">Cytoplasmic side</orientation>
    </subcellularLocation>
</comment>
<evidence type="ECO:0000256" key="6">
    <source>
        <dbReference type="ARBA" id="ARBA00022583"/>
    </source>
</evidence>
<dbReference type="GO" id="GO:0006897">
    <property type="term" value="P:endocytosis"/>
    <property type="evidence" value="ECO:0007669"/>
    <property type="project" value="UniProtKB-KW"/>
</dbReference>
<feature type="domain" description="EF-hand" evidence="15">
    <location>
        <begin position="43"/>
        <end position="78"/>
    </location>
</feature>
<evidence type="ECO:0000256" key="11">
    <source>
        <dbReference type="ARBA" id="ARBA00023054"/>
    </source>
</evidence>
<reference evidence="16" key="1">
    <citation type="submission" date="2021-10" db="EMBL/GenBank/DDBJ databases">
        <authorList>
            <person name="Piombo E."/>
        </authorList>
    </citation>
    <scope>NUCLEOTIDE SEQUENCE</scope>
</reference>
<evidence type="ECO:0000256" key="7">
    <source>
        <dbReference type="ARBA" id="ARBA00022723"/>
    </source>
</evidence>
<evidence type="ECO:0000256" key="4">
    <source>
        <dbReference type="ARBA" id="ARBA00011159"/>
    </source>
</evidence>
<dbReference type="InterPro" id="IPR000261">
    <property type="entry name" value="EH_dom"/>
</dbReference>
<dbReference type="GO" id="GO:0005509">
    <property type="term" value="F:calcium ion binding"/>
    <property type="evidence" value="ECO:0007669"/>
    <property type="project" value="InterPro"/>
</dbReference>
<comment type="subunit">
    <text evidence="4">Component of the PAN1 actin cytoskeleton-regulatory complex.</text>
</comment>
<dbReference type="PROSITE" id="PS00018">
    <property type="entry name" value="EF_HAND_1"/>
    <property type="match status" value="4"/>
</dbReference>
<keyword evidence="7" id="KW-0479">Metal-binding</keyword>
<dbReference type="SMART" id="SM00054">
    <property type="entry name" value="EFh"/>
    <property type="match status" value="4"/>
</dbReference>
<dbReference type="GO" id="GO:0016460">
    <property type="term" value="C:myosin II complex"/>
    <property type="evidence" value="ECO:0007669"/>
    <property type="project" value="TreeGrafter"/>
</dbReference>
<dbReference type="Proteomes" id="UP000696573">
    <property type="component" value="Unassembled WGS sequence"/>
</dbReference>
<dbReference type="PANTHER" id="PTHR23048">
    <property type="entry name" value="MYOSIN LIGHT CHAIN 1, 3"/>
    <property type="match status" value="1"/>
</dbReference>
<keyword evidence="9" id="KW-0967">Endosome</keyword>
<dbReference type="Gene3D" id="1.10.238.10">
    <property type="entry name" value="EF-hand"/>
    <property type="match status" value="2"/>
</dbReference>
<dbReference type="InterPro" id="IPR050230">
    <property type="entry name" value="CALM/Myosin/TropC-like"/>
</dbReference>
<dbReference type="GO" id="GO:0003779">
    <property type="term" value="F:actin binding"/>
    <property type="evidence" value="ECO:0007669"/>
    <property type="project" value="UniProtKB-KW"/>
</dbReference>
<keyword evidence="12" id="KW-0009">Actin-binding</keyword>
<keyword evidence="11" id="KW-0175">Coiled coil</keyword>
<keyword evidence="13" id="KW-0206">Cytoskeleton</keyword>
<evidence type="ECO:0000256" key="5">
    <source>
        <dbReference type="ARBA" id="ARBA00020786"/>
    </source>
</evidence>
<keyword evidence="8" id="KW-0677">Repeat</keyword>
<evidence type="ECO:0000256" key="13">
    <source>
        <dbReference type="ARBA" id="ARBA00023212"/>
    </source>
</evidence>
<dbReference type="GO" id="GO:0010008">
    <property type="term" value="C:endosome membrane"/>
    <property type="evidence" value="ECO:0007669"/>
    <property type="project" value="UniProtKB-SubCell"/>
</dbReference>
<dbReference type="PANTHER" id="PTHR23048:SF0">
    <property type="entry name" value="CALMODULIN LIKE 3"/>
    <property type="match status" value="1"/>
</dbReference>
<evidence type="ECO:0000256" key="9">
    <source>
        <dbReference type="ARBA" id="ARBA00022753"/>
    </source>
</evidence>
<keyword evidence="10" id="KW-0106">Calcium</keyword>
<evidence type="ECO:0000256" key="10">
    <source>
        <dbReference type="ARBA" id="ARBA00022837"/>
    </source>
</evidence>
<evidence type="ECO:0000313" key="16">
    <source>
        <dbReference type="EMBL" id="CAH0032730.1"/>
    </source>
</evidence>
<evidence type="ECO:0000256" key="3">
    <source>
        <dbReference type="ARBA" id="ARBA00004413"/>
    </source>
</evidence>
<dbReference type="FunFam" id="1.10.238.10:FF:000181">
    <property type="entry name" value="CALML5 isoform 1"/>
    <property type="match status" value="1"/>
</dbReference>
<name>A0A9N9VXG4_9HYPO</name>
<dbReference type="GO" id="GO:0030479">
    <property type="term" value="C:actin cortical patch"/>
    <property type="evidence" value="ECO:0007669"/>
    <property type="project" value="UniProtKB-SubCell"/>
</dbReference>
<feature type="domain" description="EF-hand" evidence="15">
    <location>
        <begin position="116"/>
        <end position="151"/>
    </location>
</feature>
<dbReference type="InterPro" id="IPR002048">
    <property type="entry name" value="EF_hand_dom"/>
</dbReference>
<organism evidence="16 17">
    <name type="scientific">Clonostachys rhizophaga</name>
    <dbReference type="NCBI Taxonomy" id="160324"/>
    <lineage>
        <taxon>Eukaryota</taxon>
        <taxon>Fungi</taxon>
        <taxon>Dikarya</taxon>
        <taxon>Ascomycota</taxon>
        <taxon>Pezizomycotina</taxon>
        <taxon>Sordariomycetes</taxon>
        <taxon>Hypocreomycetidae</taxon>
        <taxon>Hypocreales</taxon>
        <taxon>Bionectriaceae</taxon>
        <taxon>Clonostachys</taxon>
    </lineage>
</organism>
<dbReference type="EMBL" id="CABFNQ020000744">
    <property type="protein sequence ID" value="CAH0032730.1"/>
    <property type="molecule type" value="Genomic_DNA"/>
</dbReference>
<evidence type="ECO:0000256" key="12">
    <source>
        <dbReference type="ARBA" id="ARBA00023203"/>
    </source>
</evidence>
<gene>
    <name evidence="16" type="ORF">CRHIZ90672A_00002510</name>
</gene>
<dbReference type="CDD" id="cd00051">
    <property type="entry name" value="EFh"/>
    <property type="match status" value="2"/>
</dbReference>
<feature type="domain" description="EF-hand" evidence="15">
    <location>
        <begin position="7"/>
        <end position="42"/>
    </location>
</feature>
<dbReference type="InterPro" id="IPR011992">
    <property type="entry name" value="EF-hand-dom_pair"/>
</dbReference>
<dbReference type="SUPFAM" id="SSF47473">
    <property type="entry name" value="EF-hand"/>
    <property type="match status" value="1"/>
</dbReference>
<evidence type="ECO:0000256" key="14">
    <source>
        <dbReference type="ARBA" id="ARBA00025194"/>
    </source>
</evidence>
<dbReference type="FunFam" id="1.10.238.10:FF:000251">
    <property type="entry name" value="Calmodulin-related protein 97A"/>
    <property type="match status" value="1"/>
</dbReference>
<comment type="caution">
    <text evidence="16">The sequence shown here is derived from an EMBL/GenBank/DDBJ whole genome shotgun (WGS) entry which is preliminary data.</text>
</comment>
<keyword evidence="17" id="KW-1185">Reference proteome</keyword>
<dbReference type="OrthoDB" id="26525at2759"/>
<comment type="function">
    <text evidence="14">Component of the PAN1 actin cytoskeleton-regulatory complex required for the internalization of endosomes during actin-coupled endocytosis. The complex links the site of endocytosis to the cell membrane-associated actin cytoskeleton. Mediates uptake of external molecules and vacuolar degradation of plasma membrane proteins. Plays a role in the proper organization of the cell membrane-associated actin cytoskeleton and promotes its destabilization.</text>
</comment>
<keyword evidence="13" id="KW-0963">Cytoplasm</keyword>
<dbReference type="GO" id="GO:0005886">
    <property type="term" value="C:plasma membrane"/>
    <property type="evidence" value="ECO:0007669"/>
    <property type="project" value="UniProtKB-SubCell"/>
</dbReference>
<dbReference type="AlphaFoldDB" id="A0A9N9VXG4"/>
<evidence type="ECO:0000256" key="8">
    <source>
        <dbReference type="ARBA" id="ARBA00022737"/>
    </source>
</evidence>
<protein>
    <recommendedName>
        <fullName evidence="5">Calmodulin</fullName>
    </recommendedName>
</protein>
<feature type="domain" description="EF-hand" evidence="15">
    <location>
        <begin position="80"/>
        <end position="115"/>
    </location>
</feature>
<evidence type="ECO:0000313" key="17">
    <source>
        <dbReference type="Proteomes" id="UP000696573"/>
    </source>
</evidence>
<evidence type="ECO:0000256" key="2">
    <source>
        <dbReference type="ARBA" id="ARBA00004134"/>
    </source>
</evidence>
<dbReference type="InterPro" id="IPR018247">
    <property type="entry name" value="EF_Hand_1_Ca_BS"/>
</dbReference>
<dbReference type="SMART" id="SM00027">
    <property type="entry name" value="EH"/>
    <property type="match status" value="1"/>
</dbReference>
<evidence type="ECO:0000259" key="15">
    <source>
        <dbReference type="PROSITE" id="PS50222"/>
    </source>
</evidence>
<dbReference type="PROSITE" id="PS50222">
    <property type="entry name" value="EF_HAND_2"/>
    <property type="match status" value="4"/>
</dbReference>
<dbReference type="Pfam" id="PF13499">
    <property type="entry name" value="EF-hand_7"/>
    <property type="match status" value="2"/>
</dbReference>
<keyword evidence="6" id="KW-0254">Endocytosis</keyword>
<sequence>MSGLTQQEIDDYKEAFQLFDKDGDGEITTAEIGEIMKSLGLNPSEDELEDILNEVDVDKNGSVDFNEFVAMMSRKHQSADPDQELRDAFNVFDRDGTGTISRDELRNVMKSIGEHLTEEELDEMLKLADENGDGQIDYEEFVKIMGHGGGH</sequence>
<evidence type="ECO:0000256" key="1">
    <source>
        <dbReference type="ARBA" id="ARBA00004125"/>
    </source>
</evidence>
<accession>A0A9N9VXG4</accession>
<proteinExistence type="predicted"/>